<keyword evidence="2" id="KW-1003">Cell membrane</keyword>
<evidence type="ECO:0000256" key="2">
    <source>
        <dbReference type="ARBA" id="ARBA00022475"/>
    </source>
</evidence>
<evidence type="ECO:0000313" key="9">
    <source>
        <dbReference type="Proteomes" id="UP000736328"/>
    </source>
</evidence>
<reference evidence="8" key="1">
    <citation type="submission" date="2020-07" db="EMBL/GenBank/DDBJ databases">
        <title>Huge and variable diversity of episymbiotic CPR bacteria and DPANN archaea in groundwater ecosystems.</title>
        <authorList>
            <person name="He C.Y."/>
            <person name="Keren R."/>
            <person name="Whittaker M."/>
            <person name="Farag I.F."/>
            <person name="Doudna J."/>
            <person name="Cate J.H.D."/>
            <person name="Banfield J.F."/>
        </authorList>
    </citation>
    <scope>NUCLEOTIDE SEQUENCE</scope>
    <source>
        <strain evidence="8">NC_groundwater_1520_Pr4_B-0.1um_53_5</strain>
    </source>
</reference>
<keyword evidence="4 6" id="KW-1133">Transmembrane helix</keyword>
<feature type="transmembrane region" description="Helical" evidence="6">
    <location>
        <begin position="55"/>
        <end position="78"/>
    </location>
</feature>
<name>A0A933IAK4_UNCT6</name>
<dbReference type="PANTHER" id="PTHR42709">
    <property type="entry name" value="ALKALINE PHOSPHATASE LIKE PROTEIN"/>
    <property type="match status" value="1"/>
</dbReference>
<gene>
    <name evidence="8" type="ORF">HY768_09995</name>
</gene>
<dbReference type="InterPro" id="IPR032816">
    <property type="entry name" value="VTT_dom"/>
</dbReference>
<dbReference type="PANTHER" id="PTHR42709:SF6">
    <property type="entry name" value="UNDECAPRENYL PHOSPHATE TRANSPORTER A"/>
    <property type="match status" value="1"/>
</dbReference>
<feature type="transmembrane region" description="Helical" evidence="6">
    <location>
        <begin position="140"/>
        <end position="163"/>
    </location>
</feature>
<dbReference type="Pfam" id="PF09335">
    <property type="entry name" value="VTT_dom"/>
    <property type="match status" value="1"/>
</dbReference>
<feature type="transmembrane region" description="Helical" evidence="6">
    <location>
        <begin position="16"/>
        <end position="48"/>
    </location>
</feature>
<dbReference type="InterPro" id="IPR051311">
    <property type="entry name" value="DedA_domain"/>
</dbReference>
<keyword evidence="5 6" id="KW-0472">Membrane</keyword>
<comment type="caution">
    <text evidence="8">The sequence shown here is derived from an EMBL/GenBank/DDBJ whole genome shotgun (WGS) entry which is preliminary data.</text>
</comment>
<proteinExistence type="predicted"/>
<protein>
    <submittedName>
        <fullName evidence="8">DedA family protein</fullName>
    </submittedName>
</protein>
<evidence type="ECO:0000259" key="7">
    <source>
        <dbReference type="Pfam" id="PF09335"/>
    </source>
</evidence>
<dbReference type="Proteomes" id="UP000736328">
    <property type="component" value="Unassembled WGS sequence"/>
</dbReference>
<evidence type="ECO:0000256" key="5">
    <source>
        <dbReference type="ARBA" id="ARBA00023136"/>
    </source>
</evidence>
<evidence type="ECO:0000313" key="8">
    <source>
        <dbReference type="EMBL" id="MBI4727526.1"/>
    </source>
</evidence>
<evidence type="ECO:0000256" key="6">
    <source>
        <dbReference type="SAM" id="Phobius"/>
    </source>
</evidence>
<feature type="transmembrane region" description="Helical" evidence="6">
    <location>
        <begin position="169"/>
        <end position="190"/>
    </location>
</feature>
<keyword evidence="3 6" id="KW-0812">Transmembrane</keyword>
<evidence type="ECO:0000256" key="1">
    <source>
        <dbReference type="ARBA" id="ARBA00004651"/>
    </source>
</evidence>
<feature type="domain" description="VTT" evidence="7">
    <location>
        <begin position="36"/>
        <end position="159"/>
    </location>
</feature>
<dbReference type="GO" id="GO:0005886">
    <property type="term" value="C:plasma membrane"/>
    <property type="evidence" value="ECO:0007669"/>
    <property type="project" value="UniProtKB-SubCell"/>
</dbReference>
<sequence>MNMEQLANTLAAQGGWWAYLTIFTATFLEGIFPPAPSDVVVIFCAILVGQNQLHWFPGFLAAFLGGSLGALLVYWIGIKKGRDYFLSKPRPFLSPQRLLMMEGHFAKYGNLILALNRVVVGGRSFSFLIAGLTGYSFKKVLLYGLPGIALWYGLLFCLGIFFGAQAKQFVNVIIIVVMSLLVLSLVSAIITKKLMK</sequence>
<dbReference type="EMBL" id="JACQXR010000134">
    <property type="protein sequence ID" value="MBI4727526.1"/>
    <property type="molecule type" value="Genomic_DNA"/>
</dbReference>
<dbReference type="AlphaFoldDB" id="A0A933IAK4"/>
<comment type="subcellular location">
    <subcellularLocation>
        <location evidence="1">Cell membrane</location>
        <topology evidence="1">Multi-pass membrane protein</topology>
    </subcellularLocation>
</comment>
<organism evidence="8 9">
    <name type="scientific">candidate division TA06 bacterium</name>
    <dbReference type="NCBI Taxonomy" id="2250710"/>
    <lineage>
        <taxon>Bacteria</taxon>
        <taxon>Bacteria division TA06</taxon>
    </lineage>
</organism>
<accession>A0A933IAK4</accession>
<evidence type="ECO:0000256" key="3">
    <source>
        <dbReference type="ARBA" id="ARBA00022692"/>
    </source>
</evidence>
<evidence type="ECO:0000256" key="4">
    <source>
        <dbReference type="ARBA" id="ARBA00022989"/>
    </source>
</evidence>